<keyword evidence="3" id="KW-1185">Reference proteome</keyword>
<gene>
    <name evidence="2" type="ORF">BQ8482_60229</name>
</gene>
<protein>
    <submittedName>
        <fullName evidence="2">Uncharacterized protein</fullName>
    </submittedName>
</protein>
<name>A0A2P9AVL4_9HYPH</name>
<keyword evidence="1" id="KW-0472">Membrane</keyword>
<evidence type="ECO:0000313" key="3">
    <source>
        <dbReference type="Proteomes" id="UP000245698"/>
    </source>
</evidence>
<accession>A0A2P9AVL4</accession>
<proteinExistence type="predicted"/>
<evidence type="ECO:0000256" key="1">
    <source>
        <dbReference type="SAM" id="Phobius"/>
    </source>
</evidence>
<dbReference type="AlphaFoldDB" id="A0A2P9AVL4"/>
<dbReference type="EMBL" id="FUIG01000070">
    <property type="protein sequence ID" value="SJM35218.1"/>
    <property type="molecule type" value="Genomic_DNA"/>
</dbReference>
<dbReference type="Proteomes" id="UP000245698">
    <property type="component" value="Unassembled WGS sequence"/>
</dbReference>
<sequence length="33" mass="3570">MNEPLTIRIFLALGLIAAGLIIVNRPARKQIPG</sequence>
<reference evidence="3" key="1">
    <citation type="submission" date="2016-12" db="EMBL/GenBank/DDBJ databases">
        <authorList>
            <person name="Brunel B."/>
        </authorList>
    </citation>
    <scope>NUCLEOTIDE SEQUENCE [LARGE SCALE GENOMIC DNA]</scope>
</reference>
<keyword evidence="1" id="KW-1133">Transmembrane helix</keyword>
<keyword evidence="1" id="KW-0812">Transmembrane</keyword>
<evidence type="ECO:0000313" key="2">
    <source>
        <dbReference type="EMBL" id="SJM35218.1"/>
    </source>
</evidence>
<organism evidence="2 3">
    <name type="scientific">Mesorhizobium delmotii</name>
    <dbReference type="NCBI Taxonomy" id="1631247"/>
    <lineage>
        <taxon>Bacteria</taxon>
        <taxon>Pseudomonadati</taxon>
        <taxon>Pseudomonadota</taxon>
        <taxon>Alphaproteobacteria</taxon>
        <taxon>Hyphomicrobiales</taxon>
        <taxon>Phyllobacteriaceae</taxon>
        <taxon>Mesorhizobium</taxon>
    </lineage>
</organism>
<feature type="transmembrane region" description="Helical" evidence="1">
    <location>
        <begin position="6"/>
        <end position="23"/>
    </location>
</feature>